<dbReference type="Proteomes" id="UP000252582">
    <property type="component" value="Unassembled WGS sequence"/>
</dbReference>
<comment type="caution">
    <text evidence="1">The sequence shown here is derived from an EMBL/GenBank/DDBJ whole genome shotgun (WGS) entry which is preliminary data.</text>
</comment>
<gene>
    <name evidence="1" type="ORF">DFR48_1145</name>
</gene>
<keyword evidence="2" id="KW-1185">Reference proteome</keyword>
<evidence type="ECO:0000313" key="2">
    <source>
        <dbReference type="Proteomes" id="UP000252582"/>
    </source>
</evidence>
<dbReference type="AlphaFoldDB" id="A0A6I7HIZ5"/>
<sequence>MHRFGLPIVAASDLAYAAGQSAFASRSSTIKAKTTTKTV</sequence>
<proteinExistence type="predicted"/>
<evidence type="ECO:0000313" key="1">
    <source>
        <dbReference type="EMBL" id="RCW20347.1"/>
    </source>
</evidence>
<accession>A0A6I7HIZ5</accession>
<name>A0A6I7HIZ5_9HYPH</name>
<dbReference type="EMBL" id="QPIX01000014">
    <property type="protein sequence ID" value="RCW20347.1"/>
    <property type="molecule type" value="Genomic_DNA"/>
</dbReference>
<reference evidence="1 2" key="1">
    <citation type="submission" date="2018-07" db="EMBL/GenBank/DDBJ databases">
        <title>Genomic Encyclopedia of Type Strains, Phase IV (KMG-IV): sequencing the most valuable type-strain genomes for metagenomic binning, comparative biology and taxonomic classification.</title>
        <authorList>
            <person name="Goeker M."/>
        </authorList>
    </citation>
    <scope>NUCLEOTIDE SEQUENCE [LARGE SCALE GENOMIC DNA]</scope>
    <source>
        <strain evidence="1 2">DSM 25528</strain>
    </source>
</reference>
<organism evidence="1 2">
    <name type="scientific">Ciceribacter lividus</name>
    <dbReference type="NCBI Taxonomy" id="1197950"/>
    <lineage>
        <taxon>Bacteria</taxon>
        <taxon>Pseudomonadati</taxon>
        <taxon>Pseudomonadota</taxon>
        <taxon>Alphaproteobacteria</taxon>
        <taxon>Hyphomicrobiales</taxon>
        <taxon>Rhizobiaceae</taxon>
        <taxon>Ciceribacter</taxon>
    </lineage>
</organism>
<protein>
    <submittedName>
        <fullName evidence="1">Uncharacterized protein</fullName>
    </submittedName>
</protein>